<dbReference type="Proteomes" id="UP000827092">
    <property type="component" value="Unassembled WGS sequence"/>
</dbReference>
<evidence type="ECO:0000256" key="1">
    <source>
        <dbReference type="SAM" id="Phobius"/>
    </source>
</evidence>
<keyword evidence="1" id="KW-0472">Membrane</keyword>
<name>A0AAV6UZV8_9ARAC</name>
<keyword evidence="1" id="KW-0812">Transmembrane</keyword>
<comment type="caution">
    <text evidence="2">The sequence shown here is derived from an EMBL/GenBank/DDBJ whole genome shotgun (WGS) entry which is preliminary data.</text>
</comment>
<protein>
    <submittedName>
        <fullName evidence="2">Uncharacterized protein</fullName>
    </submittedName>
</protein>
<organism evidence="2 3">
    <name type="scientific">Oedothorax gibbosus</name>
    <dbReference type="NCBI Taxonomy" id="931172"/>
    <lineage>
        <taxon>Eukaryota</taxon>
        <taxon>Metazoa</taxon>
        <taxon>Ecdysozoa</taxon>
        <taxon>Arthropoda</taxon>
        <taxon>Chelicerata</taxon>
        <taxon>Arachnida</taxon>
        <taxon>Araneae</taxon>
        <taxon>Araneomorphae</taxon>
        <taxon>Entelegynae</taxon>
        <taxon>Araneoidea</taxon>
        <taxon>Linyphiidae</taxon>
        <taxon>Erigoninae</taxon>
        <taxon>Oedothorax</taxon>
    </lineage>
</organism>
<keyword evidence="3" id="KW-1185">Reference proteome</keyword>
<sequence length="100" mass="10971">MNVTDKEPIAYTLQTRFSRRPISAVNNRLAGLESILGVMGPLALAAMVSLPFVAPAAAALVPLASLSSMFGRRRRHLDGDFVKDADVLMRRLHEAVLRRD</sequence>
<proteinExistence type="predicted"/>
<keyword evidence="1" id="KW-1133">Transmembrane helix</keyword>
<evidence type="ECO:0000313" key="2">
    <source>
        <dbReference type="EMBL" id="KAG8189824.1"/>
    </source>
</evidence>
<reference evidence="2 3" key="1">
    <citation type="journal article" date="2022" name="Nat. Ecol. Evol.">
        <title>A masculinizing supergene underlies an exaggerated male reproductive morph in a spider.</title>
        <authorList>
            <person name="Hendrickx F."/>
            <person name="De Corte Z."/>
            <person name="Sonet G."/>
            <person name="Van Belleghem S.M."/>
            <person name="Kostlbacher S."/>
            <person name="Vangestel C."/>
        </authorList>
    </citation>
    <scope>NUCLEOTIDE SEQUENCE [LARGE SCALE GENOMIC DNA]</scope>
    <source>
        <strain evidence="2">W744_W776</strain>
    </source>
</reference>
<accession>A0AAV6UZV8</accession>
<evidence type="ECO:0000313" key="3">
    <source>
        <dbReference type="Proteomes" id="UP000827092"/>
    </source>
</evidence>
<dbReference type="AlphaFoldDB" id="A0AAV6UZV8"/>
<feature type="transmembrane region" description="Helical" evidence="1">
    <location>
        <begin position="42"/>
        <end position="66"/>
    </location>
</feature>
<dbReference type="EMBL" id="JAFNEN010000202">
    <property type="protein sequence ID" value="KAG8189824.1"/>
    <property type="molecule type" value="Genomic_DNA"/>
</dbReference>
<gene>
    <name evidence="2" type="ORF">JTE90_026127</name>
</gene>